<dbReference type="InterPro" id="IPR042197">
    <property type="entry name" value="Apaf_helical"/>
</dbReference>
<name>A0A6P6WWH4_COFAR</name>
<evidence type="ECO:0000256" key="2">
    <source>
        <dbReference type="ARBA" id="ARBA00022614"/>
    </source>
</evidence>
<dbReference type="Gene3D" id="3.40.50.300">
    <property type="entry name" value="P-loop containing nucleotide triphosphate hydrolases"/>
    <property type="match status" value="1"/>
</dbReference>
<dbReference type="GO" id="GO:0043531">
    <property type="term" value="F:ADP binding"/>
    <property type="evidence" value="ECO:0007669"/>
    <property type="project" value="InterPro"/>
</dbReference>
<proteinExistence type="inferred from homology"/>
<evidence type="ECO:0000256" key="4">
    <source>
        <dbReference type="ARBA" id="ARBA00022741"/>
    </source>
</evidence>
<protein>
    <submittedName>
        <fullName evidence="13">Disease resistance protein RGA3</fullName>
    </submittedName>
</protein>
<dbReference type="RefSeq" id="XP_071939517.1">
    <property type="nucleotide sequence ID" value="XM_072083416.1"/>
</dbReference>
<dbReference type="Pfam" id="PF18052">
    <property type="entry name" value="Rx_N"/>
    <property type="match status" value="1"/>
</dbReference>
<feature type="domain" description="Disease resistance protein winged helix" evidence="9">
    <location>
        <begin position="439"/>
        <end position="512"/>
    </location>
</feature>
<dbReference type="PANTHER" id="PTHR36766:SF70">
    <property type="entry name" value="DISEASE RESISTANCE PROTEIN RGA4"/>
    <property type="match status" value="1"/>
</dbReference>
<reference evidence="13" key="1">
    <citation type="submission" date="2025-08" db="UniProtKB">
        <authorList>
            <consortium name="RefSeq"/>
        </authorList>
    </citation>
    <scope>IDENTIFICATION</scope>
    <source>
        <tissue evidence="13">Leaves</tissue>
    </source>
</reference>
<dbReference type="Gene3D" id="1.10.8.430">
    <property type="entry name" value="Helical domain of apoptotic protease-activating factors"/>
    <property type="match status" value="1"/>
</dbReference>
<feature type="domain" description="R13L1/DRL21-like LRR repeat region" evidence="11">
    <location>
        <begin position="691"/>
        <end position="815"/>
    </location>
</feature>
<dbReference type="GO" id="GO:0051607">
    <property type="term" value="P:defense response to virus"/>
    <property type="evidence" value="ECO:0007669"/>
    <property type="project" value="UniProtKB-ARBA"/>
</dbReference>
<dbReference type="Pfam" id="PF25019">
    <property type="entry name" value="LRR_R13L1-DRL21"/>
    <property type="match status" value="1"/>
</dbReference>
<keyword evidence="5" id="KW-0611">Plant defense</keyword>
<dbReference type="InterPro" id="IPR041118">
    <property type="entry name" value="Rx_N"/>
</dbReference>
<dbReference type="InterPro" id="IPR036388">
    <property type="entry name" value="WH-like_DNA-bd_sf"/>
</dbReference>
<dbReference type="CDD" id="cd14798">
    <property type="entry name" value="RX-CC_like"/>
    <property type="match status" value="1"/>
</dbReference>
<dbReference type="SUPFAM" id="SSF52058">
    <property type="entry name" value="L domain-like"/>
    <property type="match status" value="1"/>
</dbReference>
<dbReference type="InterPro" id="IPR055414">
    <property type="entry name" value="LRR_R13L4/SHOC2-like"/>
</dbReference>
<accession>A0A6P6WWH4</accession>
<dbReference type="Pfam" id="PF00931">
    <property type="entry name" value="NB-ARC"/>
    <property type="match status" value="1"/>
</dbReference>
<dbReference type="GeneID" id="113736789"/>
<dbReference type="InterPro" id="IPR002182">
    <property type="entry name" value="NB-ARC"/>
</dbReference>
<evidence type="ECO:0000256" key="1">
    <source>
        <dbReference type="ARBA" id="ARBA00008894"/>
    </source>
</evidence>
<dbReference type="InterPro" id="IPR027417">
    <property type="entry name" value="P-loop_NTPase"/>
</dbReference>
<dbReference type="Pfam" id="PF23598">
    <property type="entry name" value="LRR_14"/>
    <property type="match status" value="1"/>
</dbReference>
<evidence type="ECO:0000313" key="12">
    <source>
        <dbReference type="Proteomes" id="UP001652660"/>
    </source>
</evidence>
<evidence type="ECO:0000259" key="11">
    <source>
        <dbReference type="Pfam" id="PF25019"/>
    </source>
</evidence>
<dbReference type="GO" id="GO:0005524">
    <property type="term" value="F:ATP binding"/>
    <property type="evidence" value="ECO:0007669"/>
    <property type="project" value="UniProtKB-KW"/>
</dbReference>
<dbReference type="AlphaFoldDB" id="A0A6P6WWH4"/>
<keyword evidence="3" id="KW-0677">Repeat</keyword>
<dbReference type="InterPro" id="IPR058922">
    <property type="entry name" value="WHD_DRP"/>
</dbReference>
<dbReference type="FunFam" id="3.40.50.300:FF:001091">
    <property type="entry name" value="Probable disease resistance protein At1g61300"/>
    <property type="match status" value="1"/>
</dbReference>
<dbReference type="Gene3D" id="3.80.10.10">
    <property type="entry name" value="Ribonuclease Inhibitor"/>
    <property type="match status" value="3"/>
</dbReference>
<keyword evidence="6" id="KW-0067">ATP-binding</keyword>
<evidence type="ECO:0000259" key="8">
    <source>
        <dbReference type="Pfam" id="PF18052"/>
    </source>
</evidence>
<dbReference type="Gene3D" id="1.20.5.4130">
    <property type="match status" value="1"/>
</dbReference>
<dbReference type="FunFam" id="1.10.10.10:FF:000322">
    <property type="entry name" value="Probable disease resistance protein At1g63360"/>
    <property type="match status" value="1"/>
</dbReference>
<dbReference type="Proteomes" id="UP001652660">
    <property type="component" value="Chromosome 3e"/>
</dbReference>
<dbReference type="PRINTS" id="PR00364">
    <property type="entry name" value="DISEASERSIST"/>
</dbReference>
<keyword evidence="4" id="KW-0547">Nucleotide-binding</keyword>
<evidence type="ECO:0000313" key="13">
    <source>
        <dbReference type="RefSeq" id="XP_071939517.1"/>
    </source>
</evidence>
<feature type="domain" description="Disease resistance R13L4/SHOC-2-like LRR" evidence="10">
    <location>
        <begin position="1087"/>
        <end position="1234"/>
    </location>
</feature>
<feature type="domain" description="NB-ARC" evidence="7">
    <location>
        <begin position="181"/>
        <end position="354"/>
    </location>
</feature>
<comment type="similarity">
    <text evidence="1">Belongs to the disease resistance NB-LRR family.</text>
</comment>
<sequence>MADALLGSAVQVLVEKAINLASEQIGQFVGFKKDLEKLKDTLTLIQAVLRDAEKEQVTKEIVKRWLENLERVAFDAENVLDDFTYEMIRREVEIQNQMKREVCLFFSLSNPIAFRCKMACKIQKINMDLKSIHEQATKLGLLQSQNGARDAPALSPPSGGAFIKNRETDSVTVDASFVGRDNDVSAIVTQLTATNNNETISVLPIVGMGGIGKTTLARKVFNDRKIEKHFDKRIWVCVSQDFIANGLFGMILQSLQGQEPEAKNREARVKQLKALLDGKKYLLVLDDVWNKESMLWNDFLGSLKGTSQAMGSWILVTTREQQVVDITRISFPQGYSLKQLSDDQCWHILKENAFGAGEVPDGLKDIGLKIVQRCRGLPLATSVLGGMLRNKEPDEWQKLESGLQILGGGENSNVNEILKLSFDHLSHPSLKKCFAYCSIFPKDFQMERNQLIQLWAAEGFLHSNPTDDMHMEEVGNRYFTILLDSNIFQEAGKDDYGNVLNCKMHDLVHDMVQYISNSKTLRLTESGSVDMETSSIRYLALERIQEEMTFPSTKSFKCITTLFLQGNISLNDREMSFFMLRVLNLRASSVEELPKSIGKLTHLRYLDSSRASINRLPESLCQLYNLQTLRVKYCDSLTKFPKNFKNLVNLRHFDFFSYHKSSDIMPFEIGQLQFLQTLPFFNIGEERGRQIGELRNLKNLSGRLQLRNLELVKSKEEAESANLIGKPNIDELRLLWNEIDNSRNNDSEYNRVLEGLHPHQNLKGLIIERFFGDKLSTWIGKLGKLVKFELQDCKNCKELPTLGNMPLLKSLQLKGLDSVTSIGPSFYGGSGMHSGSRSQRPLSLFLALELLILEKIPNLREWMEAPVHDGTVVVFPVLHTVWITDCPQLATFPSHFPRLEELEIDNTQNGSALMTCICSGVSTLTRLSVKSVNGLTKLPNMFFQNNPNLAHLKLVNCGDLAQFSDFPFDVPQTLEGPNCQSVLEHTGTDNNAPQHLVGLESLEKLTITECHSLESISIPKGRRYLTALRQLSISRCDGLTHLSIPQISESEWGSTTSRFSSFGTCPPLPLEELYVYSCPNLISFPIDLTRTPSLSYLDISQCKKLTDLPNGKLCSLTSLRYLEIGPFSETTAELHSFLVLFDALPPLHPYFPSLSYLHLRGWPHWESLPEQLQHLSALTTLGLYDFGVKSLPDWFGKLSSLEQLNLCNCEKLENLPSHQSMRSLTRLRELQIIMCPLLKER</sequence>
<dbReference type="SUPFAM" id="SSF52047">
    <property type="entry name" value="RNI-like"/>
    <property type="match status" value="2"/>
</dbReference>
<organism evidence="12 13">
    <name type="scientific">Coffea arabica</name>
    <name type="common">Arabian coffee</name>
    <dbReference type="NCBI Taxonomy" id="13443"/>
    <lineage>
        <taxon>Eukaryota</taxon>
        <taxon>Viridiplantae</taxon>
        <taxon>Streptophyta</taxon>
        <taxon>Embryophyta</taxon>
        <taxon>Tracheophyta</taxon>
        <taxon>Spermatophyta</taxon>
        <taxon>Magnoliopsida</taxon>
        <taxon>eudicotyledons</taxon>
        <taxon>Gunneridae</taxon>
        <taxon>Pentapetalae</taxon>
        <taxon>asterids</taxon>
        <taxon>lamiids</taxon>
        <taxon>Gentianales</taxon>
        <taxon>Rubiaceae</taxon>
        <taxon>Ixoroideae</taxon>
        <taxon>Gardenieae complex</taxon>
        <taxon>Bertiereae - Coffeeae clade</taxon>
        <taxon>Coffeeae</taxon>
        <taxon>Coffea</taxon>
    </lineage>
</organism>
<evidence type="ECO:0000259" key="7">
    <source>
        <dbReference type="Pfam" id="PF00931"/>
    </source>
</evidence>
<dbReference type="InterPro" id="IPR006553">
    <property type="entry name" value="Leu-rich_rpt_Cys-con_subtyp"/>
</dbReference>
<dbReference type="PANTHER" id="PTHR36766">
    <property type="entry name" value="PLANT BROAD-SPECTRUM MILDEW RESISTANCE PROTEIN RPW8"/>
    <property type="match status" value="1"/>
</dbReference>
<keyword evidence="12" id="KW-1185">Reference proteome</keyword>
<dbReference type="InterPro" id="IPR038005">
    <property type="entry name" value="RX-like_CC"/>
</dbReference>
<evidence type="ECO:0000256" key="6">
    <source>
        <dbReference type="ARBA" id="ARBA00022840"/>
    </source>
</evidence>
<dbReference type="InterPro" id="IPR056789">
    <property type="entry name" value="LRR_R13L1-DRL21"/>
</dbReference>
<dbReference type="InterPro" id="IPR032675">
    <property type="entry name" value="LRR_dom_sf"/>
</dbReference>
<evidence type="ECO:0000259" key="9">
    <source>
        <dbReference type="Pfam" id="PF23559"/>
    </source>
</evidence>
<evidence type="ECO:0000256" key="5">
    <source>
        <dbReference type="ARBA" id="ARBA00022821"/>
    </source>
</evidence>
<dbReference type="Gene3D" id="1.10.10.10">
    <property type="entry name" value="Winged helix-like DNA-binding domain superfamily/Winged helix DNA-binding domain"/>
    <property type="match status" value="1"/>
</dbReference>
<dbReference type="SUPFAM" id="SSF52540">
    <property type="entry name" value="P-loop containing nucleoside triphosphate hydrolases"/>
    <property type="match status" value="1"/>
</dbReference>
<keyword evidence="2" id="KW-0433">Leucine-rich repeat</keyword>
<dbReference type="SMART" id="SM00367">
    <property type="entry name" value="LRR_CC"/>
    <property type="match status" value="3"/>
</dbReference>
<dbReference type="Pfam" id="PF23559">
    <property type="entry name" value="WHD_DRP"/>
    <property type="match status" value="1"/>
</dbReference>
<gene>
    <name evidence="13" type="primary">LOC113736789</name>
</gene>
<feature type="domain" description="Disease resistance N-terminal" evidence="8">
    <location>
        <begin position="9"/>
        <end position="97"/>
    </location>
</feature>
<evidence type="ECO:0000256" key="3">
    <source>
        <dbReference type="ARBA" id="ARBA00022737"/>
    </source>
</evidence>
<evidence type="ECO:0000259" key="10">
    <source>
        <dbReference type="Pfam" id="PF23598"/>
    </source>
</evidence>